<comment type="caution">
    <text evidence="1">The sequence shown here is derived from an EMBL/GenBank/DDBJ whole genome shotgun (WGS) entry which is preliminary data.</text>
</comment>
<dbReference type="Proteomes" id="UP000553034">
    <property type="component" value="Unassembled WGS sequence"/>
</dbReference>
<name>A0A840ELA8_9FLAO</name>
<evidence type="ECO:0000313" key="1">
    <source>
        <dbReference type="EMBL" id="MBB4117881.1"/>
    </source>
</evidence>
<gene>
    <name evidence="1" type="ORF">GGR32_000153</name>
</gene>
<sequence length="104" mass="12208">MDLSKLTPQHVNKRFANQASFNAWLDKTYDKKIILSDFGQDMTKLYIDEHGEILHCNFHAHIYNGRFVNTESLTEFVPLEILENGSWKRKDGLLIEEIKNNKKL</sequence>
<dbReference type="AlphaFoldDB" id="A0A840ELA8"/>
<accession>A0A840ELA8</accession>
<dbReference type="RefSeq" id="WP_183475535.1">
    <property type="nucleotide sequence ID" value="NZ_JACIFO010000001.1"/>
</dbReference>
<dbReference type="EMBL" id="JACIFO010000001">
    <property type="protein sequence ID" value="MBB4117881.1"/>
    <property type="molecule type" value="Genomic_DNA"/>
</dbReference>
<reference evidence="1 2" key="1">
    <citation type="submission" date="2020-08" db="EMBL/GenBank/DDBJ databases">
        <title>Genomic Encyclopedia of Type Strains, Phase IV (KMG-IV): sequencing the most valuable type-strain genomes for metagenomic binning, comparative biology and taxonomic classification.</title>
        <authorList>
            <person name="Goeker M."/>
        </authorList>
    </citation>
    <scope>NUCLEOTIDE SEQUENCE [LARGE SCALE GENOMIC DNA]</scope>
    <source>
        <strain evidence="1 2">DSM 29568</strain>
    </source>
</reference>
<keyword evidence="2" id="KW-1185">Reference proteome</keyword>
<evidence type="ECO:0000313" key="2">
    <source>
        <dbReference type="Proteomes" id="UP000553034"/>
    </source>
</evidence>
<organism evidence="1 2">
    <name type="scientific">Mesonia hippocampi</name>
    <dbReference type="NCBI Taxonomy" id="1628250"/>
    <lineage>
        <taxon>Bacteria</taxon>
        <taxon>Pseudomonadati</taxon>
        <taxon>Bacteroidota</taxon>
        <taxon>Flavobacteriia</taxon>
        <taxon>Flavobacteriales</taxon>
        <taxon>Flavobacteriaceae</taxon>
        <taxon>Mesonia</taxon>
    </lineage>
</organism>
<proteinExistence type="predicted"/>
<protein>
    <submittedName>
        <fullName evidence="1">Uncharacterized protein</fullName>
    </submittedName>
</protein>